<feature type="transmembrane region" description="Helical" evidence="1">
    <location>
        <begin position="44"/>
        <end position="62"/>
    </location>
</feature>
<proteinExistence type="predicted"/>
<dbReference type="STRING" id="287098.SAMN05421665_1047"/>
<accession>A0A1R3WTM0</accession>
<evidence type="ECO:0000313" key="2">
    <source>
        <dbReference type="EMBL" id="SIT80062.1"/>
    </source>
</evidence>
<keyword evidence="1" id="KW-0472">Membrane</keyword>
<name>A0A1R3WTM0_9RHOB</name>
<keyword evidence="3" id="KW-1185">Reference proteome</keyword>
<dbReference type="RefSeq" id="WP_055293433.1">
    <property type="nucleotide sequence ID" value="NZ_FTPR01000001.1"/>
</dbReference>
<dbReference type="OrthoDB" id="7652344at2"/>
<gene>
    <name evidence="2" type="ORF">SAMN05421665_1047</name>
</gene>
<keyword evidence="1" id="KW-1133">Transmembrane helix</keyword>
<dbReference type="Proteomes" id="UP000186997">
    <property type="component" value="Unassembled WGS sequence"/>
</dbReference>
<sequence length="70" mass="8001">MDRKVVELDGTPRRDAPPPVTDYWFAQVDVRLSQIEFIVARLEWQIWLIVCGCAGLLIFEIVKALSGVRT</sequence>
<keyword evidence="1" id="KW-0812">Transmembrane</keyword>
<dbReference type="EMBL" id="FTPR01000001">
    <property type="protein sequence ID" value="SIT80062.1"/>
    <property type="molecule type" value="Genomic_DNA"/>
</dbReference>
<dbReference type="AlphaFoldDB" id="A0A1R3WTM0"/>
<evidence type="ECO:0000256" key="1">
    <source>
        <dbReference type="SAM" id="Phobius"/>
    </source>
</evidence>
<reference evidence="3" key="1">
    <citation type="submission" date="2017-01" db="EMBL/GenBank/DDBJ databases">
        <authorList>
            <person name="Varghese N."/>
            <person name="Submissions S."/>
        </authorList>
    </citation>
    <scope>NUCLEOTIDE SEQUENCE [LARGE SCALE GENOMIC DNA]</scope>
    <source>
        <strain evidence="3">DSM 29591</strain>
    </source>
</reference>
<organism evidence="2 3">
    <name type="scientific">Yoonia rosea</name>
    <dbReference type="NCBI Taxonomy" id="287098"/>
    <lineage>
        <taxon>Bacteria</taxon>
        <taxon>Pseudomonadati</taxon>
        <taxon>Pseudomonadota</taxon>
        <taxon>Alphaproteobacteria</taxon>
        <taxon>Rhodobacterales</taxon>
        <taxon>Paracoccaceae</taxon>
        <taxon>Yoonia</taxon>
    </lineage>
</organism>
<protein>
    <submittedName>
        <fullName evidence="2">Uncharacterized protein</fullName>
    </submittedName>
</protein>
<evidence type="ECO:0000313" key="3">
    <source>
        <dbReference type="Proteomes" id="UP000186997"/>
    </source>
</evidence>